<keyword evidence="2" id="KW-1185">Reference proteome</keyword>
<sequence length="46" mass="5616">MLGMRMNARLFSLFLKMAWHYHKKYLITTLNYCLKLKHIQEQKLGC</sequence>
<name>A0A8H8XDI1_9GAMM</name>
<evidence type="ECO:0000313" key="1">
    <source>
        <dbReference type="EMBL" id="CAB5500478.1"/>
    </source>
</evidence>
<dbReference type="Proteomes" id="UP000643672">
    <property type="component" value="Unassembled WGS sequence"/>
</dbReference>
<protein>
    <submittedName>
        <fullName evidence="1">Uncharacterized protein</fullName>
    </submittedName>
</protein>
<accession>A0A8H8XDI1</accession>
<dbReference type="EMBL" id="CAESAQ020000060">
    <property type="protein sequence ID" value="CAB5500478.1"/>
    <property type="molecule type" value="Genomic_DNA"/>
</dbReference>
<dbReference type="AlphaFoldDB" id="A0A8H8XDI1"/>
<proteinExistence type="predicted"/>
<organism evidence="1 2">
    <name type="scientific">Bathymodiolus thermophilus thioautotrophic gill symbiont</name>
    <dbReference type="NCBI Taxonomy" id="2360"/>
    <lineage>
        <taxon>Bacteria</taxon>
        <taxon>Pseudomonadati</taxon>
        <taxon>Pseudomonadota</taxon>
        <taxon>Gammaproteobacteria</taxon>
        <taxon>sulfur-oxidizing symbionts</taxon>
    </lineage>
</organism>
<comment type="caution">
    <text evidence="1">The sequence shown here is derived from an EMBL/GenBank/DDBJ whole genome shotgun (WGS) entry which is preliminary data.</text>
</comment>
<gene>
    <name evidence="1" type="ORF">THERMOS_1216</name>
</gene>
<evidence type="ECO:0000313" key="2">
    <source>
        <dbReference type="Proteomes" id="UP000643672"/>
    </source>
</evidence>
<reference evidence="1 2" key="1">
    <citation type="submission" date="2020-05" db="EMBL/GenBank/DDBJ databases">
        <authorList>
            <person name="Petersen J."/>
            <person name="Sayavedra L."/>
        </authorList>
    </citation>
    <scope>NUCLEOTIDE SEQUENCE [LARGE SCALE GENOMIC DNA]</scope>
    <source>
        <strain evidence="1">B thermophilus SOXS</strain>
    </source>
</reference>